<keyword evidence="3" id="KW-1185">Reference proteome</keyword>
<dbReference type="Proteomes" id="UP000663760">
    <property type="component" value="Chromosome 11"/>
</dbReference>
<evidence type="ECO:0000256" key="1">
    <source>
        <dbReference type="SAM" id="SignalP"/>
    </source>
</evidence>
<dbReference type="Gene3D" id="2.60.20.30">
    <property type="match status" value="1"/>
</dbReference>
<gene>
    <name evidence="2" type="ORF">SI8410_11016183</name>
</gene>
<sequence>MATARYSTIFMVLVVLLASAAFPAAASQLNLYTGVNCSGSFTACFDRNCCTVPSNAVSYRFYYNPNWRAFFYGAVRCESSASNVLAGDVVCANGVNFRSALLTDGSSIEMVTEDRAYEIIAGWTLLRLLLKSHYLRIFLSKLNFLQEFQNGRYYC</sequence>
<name>A0A7I8L8B5_SPIIN</name>
<evidence type="ECO:0000313" key="3">
    <source>
        <dbReference type="Proteomes" id="UP000663760"/>
    </source>
</evidence>
<dbReference type="InterPro" id="IPR015791">
    <property type="entry name" value="Antimic/Inh_G_crystallin-like"/>
</dbReference>
<reference evidence="2" key="1">
    <citation type="submission" date="2020-02" db="EMBL/GenBank/DDBJ databases">
        <authorList>
            <person name="Scholz U."/>
            <person name="Mascher M."/>
            <person name="Fiebig A."/>
        </authorList>
    </citation>
    <scope>NUCLEOTIDE SEQUENCE</scope>
</reference>
<feature type="signal peptide" evidence="1">
    <location>
        <begin position="1"/>
        <end position="26"/>
    </location>
</feature>
<organism evidence="2 3">
    <name type="scientific">Spirodela intermedia</name>
    <name type="common">Intermediate duckweed</name>
    <dbReference type="NCBI Taxonomy" id="51605"/>
    <lineage>
        <taxon>Eukaryota</taxon>
        <taxon>Viridiplantae</taxon>
        <taxon>Streptophyta</taxon>
        <taxon>Embryophyta</taxon>
        <taxon>Tracheophyta</taxon>
        <taxon>Spermatophyta</taxon>
        <taxon>Magnoliopsida</taxon>
        <taxon>Liliopsida</taxon>
        <taxon>Araceae</taxon>
        <taxon>Lemnoideae</taxon>
        <taxon>Spirodela</taxon>
    </lineage>
</organism>
<accession>A0A7I8L8B5</accession>
<keyword evidence="1" id="KW-0732">Signal</keyword>
<evidence type="ECO:0000313" key="2">
    <source>
        <dbReference type="EMBL" id="CAA7405505.1"/>
    </source>
</evidence>
<dbReference type="EMBL" id="LR746274">
    <property type="protein sequence ID" value="CAA7405505.1"/>
    <property type="molecule type" value="Genomic_DNA"/>
</dbReference>
<proteinExistence type="predicted"/>
<protein>
    <submittedName>
        <fullName evidence="2">Uncharacterized protein</fullName>
    </submittedName>
</protein>
<feature type="chain" id="PRO_5029726340" evidence="1">
    <location>
        <begin position="27"/>
        <end position="155"/>
    </location>
</feature>
<dbReference type="AlphaFoldDB" id="A0A7I8L8B5"/>